<dbReference type="AlphaFoldDB" id="A0A2J6RYS2"/>
<dbReference type="EMBL" id="KZ613942">
    <property type="protein sequence ID" value="PMD43660.1"/>
    <property type="molecule type" value="Genomic_DNA"/>
</dbReference>
<evidence type="ECO:0000313" key="7">
    <source>
        <dbReference type="EMBL" id="PMD43660.1"/>
    </source>
</evidence>
<evidence type="ECO:0000256" key="1">
    <source>
        <dbReference type="ARBA" id="ARBA00004141"/>
    </source>
</evidence>
<keyword evidence="8" id="KW-1185">Reference proteome</keyword>
<dbReference type="InterPro" id="IPR008253">
    <property type="entry name" value="Marvel"/>
</dbReference>
<gene>
    <name evidence="7" type="ORF">L207DRAFT_564297</name>
</gene>
<organism evidence="7 8">
    <name type="scientific">Hyaloscypha variabilis (strain UAMH 11265 / GT02V1 / F)</name>
    <name type="common">Meliniomyces variabilis</name>
    <dbReference type="NCBI Taxonomy" id="1149755"/>
    <lineage>
        <taxon>Eukaryota</taxon>
        <taxon>Fungi</taxon>
        <taxon>Dikarya</taxon>
        <taxon>Ascomycota</taxon>
        <taxon>Pezizomycotina</taxon>
        <taxon>Leotiomycetes</taxon>
        <taxon>Helotiales</taxon>
        <taxon>Hyaloscyphaceae</taxon>
        <taxon>Hyaloscypha</taxon>
        <taxon>Hyaloscypha variabilis</taxon>
    </lineage>
</organism>
<proteinExistence type="predicted"/>
<keyword evidence="4 5" id="KW-0472">Membrane</keyword>
<dbReference type="OrthoDB" id="2017497at2759"/>
<sequence length="170" mass="18000">MIVTLIARVAQLLFAAVILALSVVMINGYGPGHAPSLLDYGAFCGAAGLIFAVAGIGAIFIEALQGIIILALDGIACFFLLAGAAAFAAEVKTGDCTDVYYLAGSIWKVIQVSQYKNYNDDVNAATNDIISRCRMAQADTAFLWILFIFYLLTVGLTFMSRSSKRGGALV</sequence>
<dbReference type="InterPro" id="IPR052649">
    <property type="entry name" value="NCE102-like"/>
</dbReference>
<comment type="subcellular location">
    <subcellularLocation>
        <location evidence="1">Membrane</location>
        <topology evidence="1">Multi-pass membrane protein</topology>
    </subcellularLocation>
</comment>
<keyword evidence="3 5" id="KW-1133">Transmembrane helix</keyword>
<accession>A0A2J6RYS2</accession>
<keyword evidence="2 5" id="KW-0812">Transmembrane</keyword>
<evidence type="ECO:0000256" key="5">
    <source>
        <dbReference type="SAM" id="Phobius"/>
    </source>
</evidence>
<evidence type="ECO:0000256" key="3">
    <source>
        <dbReference type="ARBA" id="ARBA00022989"/>
    </source>
</evidence>
<dbReference type="PANTHER" id="PTHR28165">
    <property type="entry name" value="NON-CLASSICAL EXPORT PROTEIN 2-RELATED"/>
    <property type="match status" value="1"/>
</dbReference>
<feature type="transmembrane region" description="Helical" evidence="5">
    <location>
        <begin position="68"/>
        <end position="89"/>
    </location>
</feature>
<name>A0A2J6RYS2_HYAVF</name>
<dbReference type="GO" id="GO:0032126">
    <property type="term" value="C:eisosome"/>
    <property type="evidence" value="ECO:0007669"/>
    <property type="project" value="TreeGrafter"/>
</dbReference>
<evidence type="ECO:0000259" key="6">
    <source>
        <dbReference type="Pfam" id="PF01284"/>
    </source>
</evidence>
<feature type="transmembrane region" description="Helical" evidence="5">
    <location>
        <begin position="141"/>
        <end position="159"/>
    </location>
</feature>
<dbReference type="Proteomes" id="UP000235786">
    <property type="component" value="Unassembled WGS sequence"/>
</dbReference>
<feature type="transmembrane region" description="Helical" evidence="5">
    <location>
        <begin position="40"/>
        <end position="61"/>
    </location>
</feature>
<dbReference type="GO" id="GO:0005886">
    <property type="term" value="C:plasma membrane"/>
    <property type="evidence" value="ECO:0007669"/>
    <property type="project" value="TreeGrafter"/>
</dbReference>
<dbReference type="GO" id="GO:0070941">
    <property type="term" value="P:eisosome assembly"/>
    <property type="evidence" value="ECO:0007669"/>
    <property type="project" value="TreeGrafter"/>
</dbReference>
<reference evidence="7 8" key="1">
    <citation type="submission" date="2016-04" db="EMBL/GenBank/DDBJ databases">
        <title>A degradative enzymes factory behind the ericoid mycorrhizal symbiosis.</title>
        <authorList>
            <consortium name="DOE Joint Genome Institute"/>
            <person name="Martino E."/>
            <person name="Morin E."/>
            <person name="Grelet G."/>
            <person name="Kuo A."/>
            <person name="Kohler A."/>
            <person name="Daghino S."/>
            <person name="Barry K."/>
            <person name="Choi C."/>
            <person name="Cichocki N."/>
            <person name="Clum A."/>
            <person name="Copeland A."/>
            <person name="Hainaut M."/>
            <person name="Haridas S."/>
            <person name="Labutti K."/>
            <person name="Lindquist E."/>
            <person name="Lipzen A."/>
            <person name="Khouja H.-R."/>
            <person name="Murat C."/>
            <person name="Ohm R."/>
            <person name="Olson A."/>
            <person name="Spatafora J."/>
            <person name="Veneault-Fourrey C."/>
            <person name="Henrissat B."/>
            <person name="Grigoriev I."/>
            <person name="Martin F."/>
            <person name="Perotto S."/>
        </authorList>
    </citation>
    <scope>NUCLEOTIDE SEQUENCE [LARGE SCALE GENOMIC DNA]</scope>
    <source>
        <strain evidence="7 8">F</strain>
    </source>
</reference>
<feature type="domain" description="MARVEL" evidence="6">
    <location>
        <begin position="4"/>
        <end position="155"/>
    </location>
</feature>
<dbReference type="GO" id="GO:0072659">
    <property type="term" value="P:protein localization to plasma membrane"/>
    <property type="evidence" value="ECO:0007669"/>
    <property type="project" value="TreeGrafter"/>
</dbReference>
<evidence type="ECO:0000256" key="2">
    <source>
        <dbReference type="ARBA" id="ARBA00022692"/>
    </source>
</evidence>
<evidence type="ECO:0000256" key="4">
    <source>
        <dbReference type="ARBA" id="ARBA00023136"/>
    </source>
</evidence>
<dbReference type="PANTHER" id="PTHR28165:SF1">
    <property type="entry name" value="NON-CLASSICAL EXPORT PROTEIN 2-RELATED"/>
    <property type="match status" value="1"/>
</dbReference>
<dbReference type="STRING" id="1149755.A0A2J6RYS2"/>
<dbReference type="Pfam" id="PF01284">
    <property type="entry name" value="MARVEL"/>
    <property type="match status" value="1"/>
</dbReference>
<evidence type="ECO:0000313" key="8">
    <source>
        <dbReference type="Proteomes" id="UP000235786"/>
    </source>
</evidence>
<protein>
    <recommendedName>
        <fullName evidence="6">MARVEL domain-containing protein</fullName>
    </recommendedName>
</protein>
<feature type="transmembrane region" description="Helical" evidence="5">
    <location>
        <begin position="12"/>
        <end position="28"/>
    </location>
</feature>